<dbReference type="OrthoDB" id="287894at2"/>
<proteinExistence type="predicted"/>
<dbReference type="KEGG" id="tpla:ElP_30140"/>
<evidence type="ECO:0000313" key="3">
    <source>
        <dbReference type="EMBL" id="QDV35112.1"/>
    </source>
</evidence>
<dbReference type="EMBL" id="CP036426">
    <property type="protein sequence ID" value="QDV35112.1"/>
    <property type="molecule type" value="Genomic_DNA"/>
</dbReference>
<sequence precursor="true">MNRIALSIALAVGLAVGVPPASAEGPPASGTVPAAPPWFDDAPEGGITPIGDGGGGPVVARGRRSLTEERALADARLQLDRAVSGWLDPDVPEGWEPPADLVDALVLGRHVEPILVDRTALGLSADPDLPFPDLFYVAALRADLSPQRREGFLDVHRREVGARRSAMLGGAGGFVLACLAILALYIRADEATKGYYTNRLRLAAVASAGAAGAAISQFLA</sequence>
<evidence type="ECO:0000256" key="1">
    <source>
        <dbReference type="SAM" id="Phobius"/>
    </source>
</evidence>
<dbReference type="RefSeq" id="WP_145270480.1">
    <property type="nucleotide sequence ID" value="NZ_CP036426.1"/>
</dbReference>
<protein>
    <submittedName>
        <fullName evidence="3">Uncharacterized protein</fullName>
    </submittedName>
</protein>
<feature type="transmembrane region" description="Helical" evidence="1">
    <location>
        <begin position="200"/>
        <end position="219"/>
    </location>
</feature>
<dbReference type="Proteomes" id="UP000317835">
    <property type="component" value="Chromosome"/>
</dbReference>
<evidence type="ECO:0000256" key="2">
    <source>
        <dbReference type="SAM" id="SignalP"/>
    </source>
</evidence>
<keyword evidence="1" id="KW-0812">Transmembrane</keyword>
<evidence type="ECO:0000313" key="4">
    <source>
        <dbReference type="Proteomes" id="UP000317835"/>
    </source>
</evidence>
<name>A0A518H2N6_9BACT</name>
<keyword evidence="4" id="KW-1185">Reference proteome</keyword>
<organism evidence="3 4">
    <name type="scientific">Tautonia plasticadhaerens</name>
    <dbReference type="NCBI Taxonomy" id="2527974"/>
    <lineage>
        <taxon>Bacteria</taxon>
        <taxon>Pseudomonadati</taxon>
        <taxon>Planctomycetota</taxon>
        <taxon>Planctomycetia</taxon>
        <taxon>Isosphaerales</taxon>
        <taxon>Isosphaeraceae</taxon>
        <taxon>Tautonia</taxon>
    </lineage>
</organism>
<dbReference type="AlphaFoldDB" id="A0A518H2N6"/>
<gene>
    <name evidence="3" type="ORF">ElP_30140</name>
</gene>
<feature type="transmembrane region" description="Helical" evidence="1">
    <location>
        <begin position="166"/>
        <end position="188"/>
    </location>
</feature>
<feature type="chain" id="PRO_5022062429" evidence="2">
    <location>
        <begin position="24"/>
        <end position="220"/>
    </location>
</feature>
<reference evidence="3 4" key="1">
    <citation type="submission" date="2019-02" db="EMBL/GenBank/DDBJ databases">
        <title>Deep-cultivation of Planctomycetes and their phenomic and genomic characterization uncovers novel biology.</title>
        <authorList>
            <person name="Wiegand S."/>
            <person name="Jogler M."/>
            <person name="Boedeker C."/>
            <person name="Pinto D."/>
            <person name="Vollmers J."/>
            <person name="Rivas-Marin E."/>
            <person name="Kohn T."/>
            <person name="Peeters S.H."/>
            <person name="Heuer A."/>
            <person name="Rast P."/>
            <person name="Oberbeckmann S."/>
            <person name="Bunk B."/>
            <person name="Jeske O."/>
            <person name="Meyerdierks A."/>
            <person name="Storesund J.E."/>
            <person name="Kallscheuer N."/>
            <person name="Luecker S."/>
            <person name="Lage O.M."/>
            <person name="Pohl T."/>
            <person name="Merkel B.J."/>
            <person name="Hornburger P."/>
            <person name="Mueller R.-W."/>
            <person name="Bruemmer F."/>
            <person name="Labrenz M."/>
            <person name="Spormann A.M."/>
            <person name="Op den Camp H."/>
            <person name="Overmann J."/>
            <person name="Amann R."/>
            <person name="Jetten M.S.M."/>
            <person name="Mascher T."/>
            <person name="Medema M.H."/>
            <person name="Devos D.P."/>
            <person name="Kaster A.-K."/>
            <person name="Ovreas L."/>
            <person name="Rohde M."/>
            <person name="Galperin M.Y."/>
            <person name="Jogler C."/>
        </authorList>
    </citation>
    <scope>NUCLEOTIDE SEQUENCE [LARGE SCALE GENOMIC DNA]</scope>
    <source>
        <strain evidence="3 4">ElP</strain>
    </source>
</reference>
<feature type="signal peptide" evidence="2">
    <location>
        <begin position="1"/>
        <end position="23"/>
    </location>
</feature>
<accession>A0A518H2N6</accession>
<keyword evidence="1" id="KW-1133">Transmembrane helix</keyword>
<keyword evidence="1" id="KW-0472">Membrane</keyword>
<keyword evidence="2" id="KW-0732">Signal</keyword>